<evidence type="ECO:0000256" key="3">
    <source>
        <dbReference type="SAM" id="MobiDB-lite"/>
    </source>
</evidence>
<feature type="repeat" description="PPR" evidence="2">
    <location>
        <begin position="131"/>
        <end position="168"/>
    </location>
</feature>
<dbReference type="InterPro" id="IPR051222">
    <property type="entry name" value="PPR/CCM1_RNA-binding"/>
</dbReference>
<sequence>MTKFHHAALLALLATFSPSNYCNGFSASNQRRPKKDFSAQIVVKSVAPKVKNTLPTNKKSNNKQQQQQQRRRSNPNQRQNSISQRDPIISLNMNLDYLAKSGQRDAAIRAEEMLQRIEALHDDGYYEKSPDVCSYNSVINAYAHGKVSGASGHAHRLMKRMEAKGIEANSITWNTLLRCLLKEVKEARDKSVSEEKVEDAESIIANMEDLGIVNTISYNTVISILSKSKLPDAAEKSEVWLNRMIDQFAKTGNENIQPDTCSFNSVIHAYANTNRFSAGAPQRAKMAERVVKRMEKVFQSGENDQVKPDVVSYSAVINAYAKAAEFDKDCATKAMDILKHMVKMYEGGDKDVKPNKRTYTSVINAFARTGEAEAADNLLTQMKEYYALGDTSLKPDTVCYSSVIDGYAKVGGEEAGFRAEELLHEMENLYNQGDSDVKPNTRTYRSAITALGKSRQPRAAEKAEQILEEMEYMGSFGAHDLAPNTICYNAVIDAYARGRSMEKAYRAELLLEKMLEESAKGNTLIRPDTITFNSVINAAARSFGDSIVRREAYLIGLGAFKKIHEYEYCKPSSITYVLFLNVLKNLVEEGDARDNMAERTFQLSVSFGLANGKVREQVRKTCSPLVAERILSSNN</sequence>
<organism evidence="5 6">
    <name type="scientific">Skeletonema marinoi</name>
    <dbReference type="NCBI Taxonomy" id="267567"/>
    <lineage>
        <taxon>Eukaryota</taxon>
        <taxon>Sar</taxon>
        <taxon>Stramenopiles</taxon>
        <taxon>Ochrophyta</taxon>
        <taxon>Bacillariophyta</taxon>
        <taxon>Coscinodiscophyceae</taxon>
        <taxon>Thalassiosirophycidae</taxon>
        <taxon>Thalassiosirales</taxon>
        <taxon>Skeletonemataceae</taxon>
        <taxon>Skeletonema</taxon>
        <taxon>Skeletonema marinoi-dohrnii complex</taxon>
    </lineage>
</organism>
<keyword evidence="1" id="KW-0677">Repeat</keyword>
<accession>A0AAD9DAM3</accession>
<comment type="caution">
    <text evidence="5">The sequence shown here is derived from an EMBL/GenBank/DDBJ whole genome shotgun (WGS) entry which is preliminary data.</text>
</comment>
<protein>
    <submittedName>
        <fullName evidence="5">Pentatricopeptide repeat-containing protein</fullName>
    </submittedName>
</protein>
<feature type="chain" id="PRO_5041908602" evidence="4">
    <location>
        <begin position="25"/>
        <end position="635"/>
    </location>
</feature>
<evidence type="ECO:0000256" key="2">
    <source>
        <dbReference type="PROSITE-ProRule" id="PRU00708"/>
    </source>
</evidence>
<dbReference type="InterPro" id="IPR002885">
    <property type="entry name" value="PPR_rpt"/>
</dbReference>
<dbReference type="PANTHER" id="PTHR47942:SF63">
    <property type="entry name" value="PENTATRICOPEPTIDE REPEAT-CONTAINING PROTEIN"/>
    <property type="match status" value="1"/>
</dbReference>
<feature type="repeat" description="PPR" evidence="2">
    <location>
        <begin position="355"/>
        <end position="385"/>
    </location>
</feature>
<dbReference type="AlphaFoldDB" id="A0AAD9DAM3"/>
<feature type="region of interest" description="Disordered" evidence="3">
    <location>
        <begin position="48"/>
        <end position="85"/>
    </location>
</feature>
<evidence type="ECO:0000313" key="5">
    <source>
        <dbReference type="EMBL" id="KAK1740456.1"/>
    </source>
</evidence>
<dbReference type="Pfam" id="PF13041">
    <property type="entry name" value="PPR_2"/>
    <property type="match status" value="1"/>
</dbReference>
<dbReference type="Pfam" id="PF01535">
    <property type="entry name" value="PPR"/>
    <property type="match status" value="2"/>
</dbReference>
<dbReference type="PROSITE" id="PS51375">
    <property type="entry name" value="PPR"/>
    <property type="match status" value="2"/>
</dbReference>
<evidence type="ECO:0000256" key="1">
    <source>
        <dbReference type="ARBA" id="ARBA00022737"/>
    </source>
</evidence>
<dbReference type="PANTHER" id="PTHR47942">
    <property type="entry name" value="TETRATRICOPEPTIDE REPEAT (TPR)-LIKE SUPERFAMILY PROTEIN-RELATED"/>
    <property type="match status" value="1"/>
</dbReference>
<dbReference type="Gene3D" id="1.25.40.10">
    <property type="entry name" value="Tetratricopeptide repeat domain"/>
    <property type="match status" value="4"/>
</dbReference>
<feature type="compositionally biased region" description="Low complexity" evidence="3">
    <location>
        <begin position="57"/>
        <end position="85"/>
    </location>
</feature>
<dbReference type="Proteomes" id="UP001224775">
    <property type="component" value="Unassembled WGS sequence"/>
</dbReference>
<dbReference type="InterPro" id="IPR011990">
    <property type="entry name" value="TPR-like_helical_dom_sf"/>
</dbReference>
<evidence type="ECO:0000313" key="6">
    <source>
        <dbReference type="Proteomes" id="UP001224775"/>
    </source>
</evidence>
<evidence type="ECO:0000256" key="4">
    <source>
        <dbReference type="SAM" id="SignalP"/>
    </source>
</evidence>
<proteinExistence type="predicted"/>
<gene>
    <name evidence="5" type="ORF">QTG54_008551</name>
</gene>
<name>A0AAD9DAM3_9STRA</name>
<keyword evidence="4" id="KW-0732">Signal</keyword>
<dbReference type="EMBL" id="JATAAI010000015">
    <property type="protein sequence ID" value="KAK1740456.1"/>
    <property type="molecule type" value="Genomic_DNA"/>
</dbReference>
<keyword evidence="6" id="KW-1185">Reference proteome</keyword>
<reference evidence="5" key="1">
    <citation type="submission" date="2023-06" db="EMBL/GenBank/DDBJ databases">
        <title>Survivors Of The Sea: Transcriptome response of Skeletonema marinoi to long-term dormancy.</title>
        <authorList>
            <person name="Pinder M.I.M."/>
            <person name="Kourtchenko O."/>
            <person name="Robertson E.K."/>
            <person name="Larsson T."/>
            <person name="Maumus F."/>
            <person name="Osuna-Cruz C.M."/>
            <person name="Vancaester E."/>
            <person name="Stenow R."/>
            <person name="Vandepoele K."/>
            <person name="Ploug H."/>
            <person name="Bruchert V."/>
            <person name="Godhe A."/>
            <person name="Topel M."/>
        </authorList>
    </citation>
    <scope>NUCLEOTIDE SEQUENCE</scope>
    <source>
        <strain evidence="5">R05AC</strain>
    </source>
</reference>
<feature type="signal peptide" evidence="4">
    <location>
        <begin position="1"/>
        <end position="24"/>
    </location>
</feature>
<dbReference type="Pfam" id="PF13812">
    <property type="entry name" value="PPR_3"/>
    <property type="match status" value="2"/>
</dbReference>
<dbReference type="NCBIfam" id="TIGR00756">
    <property type="entry name" value="PPR"/>
    <property type="match status" value="1"/>
</dbReference>